<comment type="caution">
    <text evidence="2">The sequence shown here is derived from an EMBL/GenBank/DDBJ whole genome shotgun (WGS) entry which is preliminary data.</text>
</comment>
<proteinExistence type="predicted"/>
<reference evidence="2 3" key="1">
    <citation type="journal article" date="2014" name="Agronomy (Basel)">
        <title>A Draft Genome Sequence for Ensete ventricosum, the Drought-Tolerant Tree Against Hunger.</title>
        <authorList>
            <person name="Harrison J."/>
            <person name="Moore K.A."/>
            <person name="Paszkiewicz K."/>
            <person name="Jones T."/>
            <person name="Grant M."/>
            <person name="Ambacheew D."/>
            <person name="Muzemil S."/>
            <person name="Studholme D.J."/>
        </authorList>
    </citation>
    <scope>NUCLEOTIDE SEQUENCE [LARGE SCALE GENOMIC DNA]</scope>
</reference>
<evidence type="ECO:0000313" key="2">
    <source>
        <dbReference type="EMBL" id="RRT52710.1"/>
    </source>
</evidence>
<organism evidence="2 3">
    <name type="scientific">Ensete ventricosum</name>
    <name type="common">Abyssinian banana</name>
    <name type="synonym">Musa ensete</name>
    <dbReference type="NCBI Taxonomy" id="4639"/>
    <lineage>
        <taxon>Eukaryota</taxon>
        <taxon>Viridiplantae</taxon>
        <taxon>Streptophyta</taxon>
        <taxon>Embryophyta</taxon>
        <taxon>Tracheophyta</taxon>
        <taxon>Spermatophyta</taxon>
        <taxon>Magnoliopsida</taxon>
        <taxon>Liliopsida</taxon>
        <taxon>Zingiberales</taxon>
        <taxon>Musaceae</taxon>
        <taxon>Ensete</taxon>
    </lineage>
</organism>
<feature type="region of interest" description="Disordered" evidence="1">
    <location>
        <begin position="1"/>
        <end position="75"/>
    </location>
</feature>
<gene>
    <name evidence="2" type="ORF">B296_00006174</name>
</gene>
<dbReference type="EMBL" id="AMZH03011528">
    <property type="protein sequence ID" value="RRT52710.1"/>
    <property type="molecule type" value="Genomic_DNA"/>
</dbReference>
<protein>
    <submittedName>
        <fullName evidence="2">Uncharacterized protein</fullName>
    </submittedName>
</protein>
<dbReference type="Proteomes" id="UP000287651">
    <property type="component" value="Unassembled WGS sequence"/>
</dbReference>
<name>A0A426YLW7_ENSVE</name>
<evidence type="ECO:0000313" key="3">
    <source>
        <dbReference type="Proteomes" id="UP000287651"/>
    </source>
</evidence>
<dbReference type="AlphaFoldDB" id="A0A426YLW7"/>
<accession>A0A426YLW7</accession>
<sequence length="161" mass="17048">MFLQKRQQGKRVADHGQALCNGGWPRPHPPARVATHGQPPCRAGHLRPGRLGPRPPLRGRPTMAKAPCRGSRQHARSPVVMASAYRAAPAAKPQGAVALYEAARGSLMARATACKGGSTHARQHHPPARCRPRAAAPVVGAAAHADGVQHRRLRKAAAVTQ</sequence>
<evidence type="ECO:0000256" key="1">
    <source>
        <dbReference type="SAM" id="MobiDB-lite"/>
    </source>
</evidence>